<gene>
    <name evidence="1" type="ORF">LTR09_001384</name>
</gene>
<sequence length="274" mass="31276">MAQTQQEAGSMLEQLGIKNRTTQAPGGTTQKPHSEHNTSMLDQLGIKQPFRFSDLPPELRNRIMGFATSKPEPLRLRELEPPAITRVSRQIRHESIPVFFDANDFIAELAAPYSFYGGYNWALGGYTRGRFLPETDSRWKQTCRLQIPQDIHTFFRDAGKLAARMKNLEYRIYSVRTVPARNSPNHYGFMLRLTLGTQPTVRFEGRDSIANSAQQHFDEDCEYLTEEAVKLMRSYTAKAGYCGMSIAEIRKVAQSFRQVPRDGAPHLSKIARSW</sequence>
<dbReference type="EMBL" id="JAWDJX010000002">
    <property type="protein sequence ID" value="KAK3058306.1"/>
    <property type="molecule type" value="Genomic_DNA"/>
</dbReference>
<comment type="caution">
    <text evidence="1">The sequence shown here is derived from an EMBL/GenBank/DDBJ whole genome shotgun (WGS) entry which is preliminary data.</text>
</comment>
<reference evidence="1" key="1">
    <citation type="submission" date="2023-04" db="EMBL/GenBank/DDBJ databases">
        <title>Black Yeasts Isolated from many extreme environments.</title>
        <authorList>
            <person name="Coleine C."/>
            <person name="Stajich J.E."/>
            <person name="Selbmann L."/>
        </authorList>
    </citation>
    <scope>NUCLEOTIDE SEQUENCE</scope>
    <source>
        <strain evidence="1">CCFEE 5312</strain>
    </source>
</reference>
<accession>A0AAJ0GIQ7</accession>
<evidence type="ECO:0000313" key="1">
    <source>
        <dbReference type="EMBL" id="KAK3058306.1"/>
    </source>
</evidence>
<evidence type="ECO:0008006" key="3">
    <source>
        <dbReference type="Google" id="ProtNLM"/>
    </source>
</evidence>
<keyword evidence="2" id="KW-1185">Reference proteome</keyword>
<dbReference type="Proteomes" id="UP001271007">
    <property type="component" value="Unassembled WGS sequence"/>
</dbReference>
<protein>
    <recommendedName>
        <fullName evidence="3">F-box domain-containing protein</fullName>
    </recommendedName>
</protein>
<dbReference type="PANTHER" id="PTHR42085:SF2">
    <property type="entry name" value="F-BOX DOMAIN-CONTAINING PROTEIN"/>
    <property type="match status" value="1"/>
</dbReference>
<dbReference type="AlphaFoldDB" id="A0AAJ0GIQ7"/>
<organism evidence="1 2">
    <name type="scientific">Extremus antarcticus</name>
    <dbReference type="NCBI Taxonomy" id="702011"/>
    <lineage>
        <taxon>Eukaryota</taxon>
        <taxon>Fungi</taxon>
        <taxon>Dikarya</taxon>
        <taxon>Ascomycota</taxon>
        <taxon>Pezizomycotina</taxon>
        <taxon>Dothideomycetes</taxon>
        <taxon>Dothideomycetidae</taxon>
        <taxon>Mycosphaerellales</taxon>
        <taxon>Extremaceae</taxon>
        <taxon>Extremus</taxon>
    </lineage>
</organism>
<evidence type="ECO:0000313" key="2">
    <source>
        <dbReference type="Proteomes" id="UP001271007"/>
    </source>
</evidence>
<dbReference type="InterPro" id="IPR038883">
    <property type="entry name" value="AN11006-like"/>
</dbReference>
<dbReference type="PANTHER" id="PTHR42085">
    <property type="entry name" value="F-BOX DOMAIN-CONTAINING PROTEIN"/>
    <property type="match status" value="1"/>
</dbReference>
<proteinExistence type="predicted"/>
<name>A0AAJ0GIQ7_9PEZI</name>